<dbReference type="EMBL" id="BLJE01000002">
    <property type="protein sequence ID" value="GFE64374.1"/>
    <property type="molecule type" value="Genomic_DNA"/>
</dbReference>
<dbReference type="Proteomes" id="UP000436822">
    <property type="component" value="Unassembled WGS sequence"/>
</dbReference>
<comment type="caution">
    <text evidence="2">The sequence shown here is derived from an EMBL/GenBank/DDBJ whole genome shotgun (WGS) entry which is preliminary data.</text>
</comment>
<name>A0A6N6JE07_9RHOB</name>
<gene>
    <name evidence="2" type="ORF">KIN_14480</name>
</gene>
<feature type="compositionally biased region" description="Polar residues" evidence="1">
    <location>
        <begin position="116"/>
        <end position="126"/>
    </location>
</feature>
<dbReference type="InterPro" id="IPR036390">
    <property type="entry name" value="WH_DNA-bd_sf"/>
</dbReference>
<dbReference type="SUPFAM" id="SSF46785">
    <property type="entry name" value="Winged helix' DNA-binding domain"/>
    <property type="match status" value="1"/>
</dbReference>
<accession>A0A6N6JE07</accession>
<reference evidence="2 3" key="1">
    <citation type="submission" date="2019-12" db="EMBL/GenBank/DDBJ databases">
        <title>Litoreibacter badius sp. nov., a novel bacteriochlorophyll a-containing bacterium in the genus Litoreibacter.</title>
        <authorList>
            <person name="Kanamuro M."/>
            <person name="Takabe Y."/>
            <person name="Mori K."/>
            <person name="Takaichi S."/>
            <person name="Hanada S."/>
        </authorList>
    </citation>
    <scope>NUCLEOTIDE SEQUENCE [LARGE SCALE GENOMIC DNA]</scope>
    <source>
        <strain evidence="2 3">K6</strain>
    </source>
</reference>
<evidence type="ECO:0000313" key="3">
    <source>
        <dbReference type="Proteomes" id="UP000436822"/>
    </source>
</evidence>
<dbReference type="Gene3D" id="1.10.10.10">
    <property type="entry name" value="Winged helix-like DNA-binding domain superfamily/Winged helix DNA-binding domain"/>
    <property type="match status" value="1"/>
</dbReference>
<protein>
    <recommendedName>
        <fullName evidence="4">Helix-turn-helix domain-containing protein</fullName>
    </recommendedName>
</protein>
<evidence type="ECO:0008006" key="4">
    <source>
        <dbReference type="Google" id="ProtNLM"/>
    </source>
</evidence>
<dbReference type="Pfam" id="PF13730">
    <property type="entry name" value="HTH_36"/>
    <property type="match status" value="1"/>
</dbReference>
<dbReference type="AlphaFoldDB" id="A0A6N6JE07"/>
<evidence type="ECO:0000313" key="2">
    <source>
        <dbReference type="EMBL" id="GFE64374.1"/>
    </source>
</evidence>
<evidence type="ECO:0000256" key="1">
    <source>
        <dbReference type="SAM" id="MobiDB-lite"/>
    </source>
</evidence>
<proteinExistence type="predicted"/>
<organism evidence="2 3">
    <name type="scientific">Litoreibacter roseus</name>
    <dbReference type="NCBI Taxonomy" id="2601869"/>
    <lineage>
        <taxon>Bacteria</taxon>
        <taxon>Pseudomonadati</taxon>
        <taxon>Pseudomonadota</taxon>
        <taxon>Alphaproteobacteria</taxon>
        <taxon>Rhodobacterales</taxon>
        <taxon>Roseobacteraceae</taxon>
        <taxon>Litoreibacter</taxon>
    </lineage>
</organism>
<feature type="region of interest" description="Disordered" evidence="1">
    <location>
        <begin position="104"/>
        <end position="144"/>
    </location>
</feature>
<sequence length="301" mass="33144">MPLISGKAGGIMSGMALIWAANVKGLKPAAKIVLIQLADFHNKETGQCNPSAQRLADECEMGRATLFRHLTTLEDCGLVTRHARGDGDGGRGSNQYELHLDITLGPSARPKGGGSDQNAVSSQNETGGKVSKRRRKRLKDETGVVSNRDTNLTIEPMKEPPSRRREAVETEKILVAYPPDRIRGKAACLAQIEEAMTKGIKPEDLLQAVQAYANESAEFTRSKVCFSDNWFRMRRWQAYVEKAVEDRKKARALEADHHVRLACWIKDRSPMCIHITASQVTALLASEIVTKAEIQAAGLRS</sequence>
<keyword evidence="3" id="KW-1185">Reference proteome</keyword>
<dbReference type="InterPro" id="IPR036388">
    <property type="entry name" value="WH-like_DNA-bd_sf"/>
</dbReference>